<evidence type="ECO:0000313" key="5">
    <source>
        <dbReference type="EMBL" id="SVA86165.1"/>
    </source>
</evidence>
<dbReference type="InterPro" id="IPR018391">
    <property type="entry name" value="PQQ_b-propeller_rpt"/>
</dbReference>
<protein>
    <recommendedName>
        <fullName evidence="4">Pyrrolo-quinoline quinone repeat domain-containing protein</fullName>
    </recommendedName>
</protein>
<dbReference type="Pfam" id="PF01011">
    <property type="entry name" value="PQQ"/>
    <property type="match status" value="1"/>
</dbReference>
<dbReference type="Gene3D" id="2.140.10.10">
    <property type="entry name" value="Quinoprotein alcohol dehydrogenase-like superfamily"/>
    <property type="match status" value="1"/>
</dbReference>
<name>A0A381ZA44_9ZZZZ</name>
<accession>A0A381ZA44</accession>
<dbReference type="InterPro" id="IPR002372">
    <property type="entry name" value="PQQ_rpt_dom"/>
</dbReference>
<proteinExistence type="inferred from homology"/>
<dbReference type="EMBL" id="UINC01020544">
    <property type="protein sequence ID" value="SVA86165.1"/>
    <property type="molecule type" value="Genomic_DNA"/>
</dbReference>
<gene>
    <name evidence="5" type="ORF">METZ01_LOCUS139019</name>
</gene>
<dbReference type="InterPro" id="IPR011047">
    <property type="entry name" value="Quinoprotein_ADH-like_sf"/>
</dbReference>
<reference evidence="5" key="1">
    <citation type="submission" date="2018-05" db="EMBL/GenBank/DDBJ databases">
        <authorList>
            <person name="Lanie J.A."/>
            <person name="Ng W.-L."/>
            <person name="Kazmierczak K.M."/>
            <person name="Andrzejewski T.M."/>
            <person name="Davidsen T.M."/>
            <person name="Wayne K.J."/>
            <person name="Tettelin H."/>
            <person name="Glass J.I."/>
            <person name="Rusch D."/>
            <person name="Podicherti R."/>
            <person name="Tsui H.-C.T."/>
            <person name="Winkler M.E."/>
        </authorList>
    </citation>
    <scope>NUCLEOTIDE SEQUENCE</scope>
</reference>
<dbReference type="SMART" id="SM00564">
    <property type="entry name" value="PQQ"/>
    <property type="match status" value="4"/>
</dbReference>
<evidence type="ECO:0000256" key="1">
    <source>
        <dbReference type="ARBA" id="ARBA00001931"/>
    </source>
</evidence>
<comment type="cofactor">
    <cofactor evidence="1">
        <name>pyrroloquinoline quinone</name>
        <dbReference type="ChEBI" id="CHEBI:58442"/>
    </cofactor>
</comment>
<comment type="similarity">
    <text evidence="2">Belongs to the bacterial PQQ dehydrogenase family.</text>
</comment>
<feature type="non-terminal residue" evidence="5">
    <location>
        <position position="1"/>
    </location>
</feature>
<dbReference type="SUPFAM" id="SSF50998">
    <property type="entry name" value="Quinoprotein alcohol dehydrogenase-like"/>
    <property type="match status" value="1"/>
</dbReference>
<sequence length="505" mass="55081">GLAYHQDASGARVLLLTTDGWLYALSPTTGQPVASFGVNGKVDLTRGLRRELRRSTTTWSYPPTVCGNTVVIGNQANDGSHYRRRNQTAPWNDNLPLGDVRGFDARTGEQLWVFKTVPQQGEFGNDTWGDESWRWMGNTNVWSMTSCDAELGHVYLPVTAPTHHFYGGDRPGNNLFGTSVVALDASTGERLWHYQTVHHDIWDYDLPAAPVITDLVVKGQPVKAVAQVGKTGFLYVFDRITGKPIWPIEEKPVPASSLEGERPSLTQPFPTWPPPFEQQGLTQSDLIDLTPELRQAALETVKNWNIGPLFTPPSIEGTVALPGIGGGANWGGAAFDPETHMFYVASRRMPTLITAREVDQARFGTRYQASFRMPSGDGLPLVKPPWSSITAYQLDTGDMAWQVPNGIGPVDHPSLKGLDLPPLGNPGTAPGLLITRAAIFLGHRADGTVLRALDKNSGALLWEHPIKGAHVEAPPMTYMADGQQFIVIGTGSAIEPSRLTAFRLP</sequence>
<dbReference type="GO" id="GO:0016491">
    <property type="term" value="F:oxidoreductase activity"/>
    <property type="evidence" value="ECO:0007669"/>
    <property type="project" value="UniProtKB-KW"/>
</dbReference>
<evidence type="ECO:0000256" key="2">
    <source>
        <dbReference type="ARBA" id="ARBA00008156"/>
    </source>
</evidence>
<feature type="domain" description="Pyrrolo-quinoline quinone repeat" evidence="4">
    <location>
        <begin position="1"/>
        <end position="486"/>
    </location>
</feature>
<organism evidence="5">
    <name type="scientific">marine metagenome</name>
    <dbReference type="NCBI Taxonomy" id="408172"/>
    <lineage>
        <taxon>unclassified sequences</taxon>
        <taxon>metagenomes</taxon>
        <taxon>ecological metagenomes</taxon>
    </lineage>
</organism>
<keyword evidence="3" id="KW-0560">Oxidoreductase</keyword>
<evidence type="ECO:0000259" key="4">
    <source>
        <dbReference type="Pfam" id="PF01011"/>
    </source>
</evidence>
<dbReference type="PANTHER" id="PTHR32303">
    <property type="entry name" value="QUINOPROTEIN ALCOHOL DEHYDROGENASE (CYTOCHROME C)"/>
    <property type="match status" value="1"/>
</dbReference>
<dbReference type="PANTHER" id="PTHR32303:SF4">
    <property type="entry name" value="QUINOPROTEIN GLUCOSE DEHYDROGENASE"/>
    <property type="match status" value="1"/>
</dbReference>
<dbReference type="AlphaFoldDB" id="A0A381ZA44"/>
<evidence type="ECO:0000256" key="3">
    <source>
        <dbReference type="ARBA" id="ARBA00023002"/>
    </source>
</evidence>